<dbReference type="EMBL" id="KN728002">
    <property type="protein sequence ID" value="KIH64542.1"/>
    <property type="molecule type" value="Genomic_DNA"/>
</dbReference>
<protein>
    <submittedName>
        <fullName evidence="1">Uncharacterized protein</fullName>
    </submittedName>
</protein>
<gene>
    <name evidence="1" type="ORF">ANCDUO_05148</name>
</gene>
<accession>A0A0C2DPE2</accession>
<evidence type="ECO:0000313" key="2">
    <source>
        <dbReference type="Proteomes" id="UP000054047"/>
    </source>
</evidence>
<organism evidence="1 2">
    <name type="scientific">Ancylostoma duodenale</name>
    <dbReference type="NCBI Taxonomy" id="51022"/>
    <lineage>
        <taxon>Eukaryota</taxon>
        <taxon>Metazoa</taxon>
        <taxon>Ecdysozoa</taxon>
        <taxon>Nematoda</taxon>
        <taxon>Chromadorea</taxon>
        <taxon>Rhabditida</taxon>
        <taxon>Rhabditina</taxon>
        <taxon>Rhabditomorpha</taxon>
        <taxon>Strongyloidea</taxon>
        <taxon>Ancylostomatidae</taxon>
        <taxon>Ancylostomatinae</taxon>
        <taxon>Ancylostoma</taxon>
    </lineage>
</organism>
<sequence length="66" mass="7314">MEIEIADGSLRSVFRVRIALRAGAVLACENEHQDYPGKPAKVAKQGARRHLRFGANHPARNKCFGK</sequence>
<dbReference type="AlphaFoldDB" id="A0A0C2DPE2"/>
<name>A0A0C2DPE2_9BILA</name>
<proteinExistence type="predicted"/>
<dbReference type="Proteomes" id="UP000054047">
    <property type="component" value="Unassembled WGS sequence"/>
</dbReference>
<evidence type="ECO:0000313" key="1">
    <source>
        <dbReference type="EMBL" id="KIH64542.1"/>
    </source>
</evidence>
<keyword evidence="2" id="KW-1185">Reference proteome</keyword>
<reference evidence="1 2" key="1">
    <citation type="submission" date="2013-12" db="EMBL/GenBank/DDBJ databases">
        <title>Draft genome of the parsitic nematode Ancylostoma duodenale.</title>
        <authorList>
            <person name="Mitreva M."/>
        </authorList>
    </citation>
    <scope>NUCLEOTIDE SEQUENCE [LARGE SCALE GENOMIC DNA]</scope>
    <source>
        <strain evidence="1 2">Zhejiang</strain>
    </source>
</reference>